<evidence type="ECO:0000259" key="2">
    <source>
        <dbReference type="PROSITE" id="PS50943"/>
    </source>
</evidence>
<dbReference type="PROSITE" id="PS50943">
    <property type="entry name" value="HTH_CROC1"/>
    <property type="match status" value="1"/>
</dbReference>
<reference evidence="3" key="1">
    <citation type="journal article" date="2014" name="Int. J. Syst. Evol. Microbiol.">
        <title>Complete genome sequence of Corynebacterium casei LMG S-19264T (=DSM 44701T), isolated from a smear-ripened cheese.</title>
        <authorList>
            <consortium name="US DOE Joint Genome Institute (JGI-PGF)"/>
            <person name="Walter F."/>
            <person name="Albersmeier A."/>
            <person name="Kalinowski J."/>
            <person name="Ruckert C."/>
        </authorList>
    </citation>
    <scope>NUCLEOTIDE SEQUENCE</scope>
    <source>
        <strain evidence="3">CGMCC 1.10859</strain>
    </source>
</reference>
<name>A0AAN4URV9_9RHOB</name>
<evidence type="ECO:0000256" key="1">
    <source>
        <dbReference type="SAM" id="Coils"/>
    </source>
</evidence>
<dbReference type="GO" id="GO:0003677">
    <property type="term" value="F:DNA binding"/>
    <property type="evidence" value="ECO:0007669"/>
    <property type="project" value="InterPro"/>
</dbReference>
<keyword evidence="5" id="KW-1185">Reference proteome</keyword>
<dbReference type="RefSeq" id="WP_051646270.1">
    <property type="nucleotide sequence ID" value="NZ_BNAB01000010.1"/>
</dbReference>
<dbReference type="Proteomes" id="UP000634647">
    <property type="component" value="Unassembled WGS sequence"/>
</dbReference>
<dbReference type="EMBL" id="BNAB01000010">
    <property type="protein sequence ID" value="GHE02669.1"/>
    <property type="molecule type" value="Genomic_DNA"/>
</dbReference>
<dbReference type="CDD" id="cd00093">
    <property type="entry name" value="HTH_XRE"/>
    <property type="match status" value="1"/>
</dbReference>
<feature type="coiled-coil region" evidence="1">
    <location>
        <begin position="102"/>
        <end position="136"/>
    </location>
</feature>
<dbReference type="Pfam" id="PF01381">
    <property type="entry name" value="HTH_3"/>
    <property type="match status" value="1"/>
</dbReference>
<dbReference type="InterPro" id="IPR001387">
    <property type="entry name" value="Cro/C1-type_HTH"/>
</dbReference>
<dbReference type="Gene3D" id="1.10.260.40">
    <property type="entry name" value="lambda repressor-like DNA-binding domains"/>
    <property type="match status" value="1"/>
</dbReference>
<gene>
    <name evidence="3" type="ORF">GCM10008024_23120</name>
    <name evidence="4" type="ORF">SAMN05444006_111114</name>
</gene>
<keyword evidence="1" id="KW-0175">Coiled coil</keyword>
<proteinExistence type="predicted"/>
<accession>A0AAN4URV9</accession>
<sequence>MADEIQQAGGDTAGWYSEEAATFGDRLAGAREAAGMSQTQLSHRLGVKLKTVAAWENDLREPRANKLQMIAGMLNVSIMWLLTGRGEGLDAPADPEALPPSAERLLADLRAARAEARALSDRMGLLEKRLRGLLKETSL</sequence>
<reference evidence="4 5" key="2">
    <citation type="submission" date="2016-10" db="EMBL/GenBank/DDBJ databases">
        <authorList>
            <person name="Varghese N."/>
            <person name="Submissions S."/>
        </authorList>
    </citation>
    <scope>NUCLEOTIDE SEQUENCE [LARGE SCALE GENOMIC DNA]</scope>
    <source>
        <strain evidence="4 5">DSM 24802</strain>
    </source>
</reference>
<organism evidence="3 6">
    <name type="scientific">Allgaiera indica</name>
    <dbReference type="NCBI Taxonomy" id="765699"/>
    <lineage>
        <taxon>Bacteria</taxon>
        <taxon>Pseudomonadati</taxon>
        <taxon>Pseudomonadota</taxon>
        <taxon>Alphaproteobacteria</taxon>
        <taxon>Rhodobacterales</taxon>
        <taxon>Paracoccaceae</taxon>
        <taxon>Allgaiera</taxon>
    </lineage>
</organism>
<evidence type="ECO:0000313" key="4">
    <source>
        <dbReference type="EMBL" id="SDX19474.1"/>
    </source>
</evidence>
<dbReference type="EMBL" id="FNOB01000011">
    <property type="protein sequence ID" value="SDX19474.1"/>
    <property type="molecule type" value="Genomic_DNA"/>
</dbReference>
<dbReference type="InterPro" id="IPR010982">
    <property type="entry name" value="Lambda_DNA-bd_dom_sf"/>
</dbReference>
<comment type="caution">
    <text evidence="3">The sequence shown here is derived from an EMBL/GenBank/DDBJ whole genome shotgun (WGS) entry which is preliminary data.</text>
</comment>
<feature type="domain" description="HTH cro/C1-type" evidence="2">
    <location>
        <begin position="27"/>
        <end position="81"/>
    </location>
</feature>
<evidence type="ECO:0000313" key="6">
    <source>
        <dbReference type="Proteomes" id="UP000634647"/>
    </source>
</evidence>
<dbReference type="Proteomes" id="UP000199541">
    <property type="component" value="Unassembled WGS sequence"/>
</dbReference>
<evidence type="ECO:0000313" key="3">
    <source>
        <dbReference type="EMBL" id="GHE02669.1"/>
    </source>
</evidence>
<reference evidence="3" key="3">
    <citation type="submission" date="2023-06" db="EMBL/GenBank/DDBJ databases">
        <authorList>
            <person name="Sun Q."/>
            <person name="Zhou Y."/>
        </authorList>
    </citation>
    <scope>NUCLEOTIDE SEQUENCE</scope>
    <source>
        <strain evidence="3">CGMCC 1.10859</strain>
    </source>
</reference>
<protein>
    <submittedName>
        <fullName evidence="3 4">Transcriptional regulator</fullName>
    </submittedName>
</protein>
<dbReference type="SUPFAM" id="SSF47413">
    <property type="entry name" value="lambda repressor-like DNA-binding domains"/>
    <property type="match status" value="1"/>
</dbReference>
<evidence type="ECO:0000313" key="5">
    <source>
        <dbReference type="Proteomes" id="UP000199541"/>
    </source>
</evidence>
<dbReference type="AlphaFoldDB" id="A0AAN4URV9"/>
<dbReference type="SMART" id="SM00530">
    <property type="entry name" value="HTH_XRE"/>
    <property type="match status" value="1"/>
</dbReference>